<gene>
    <name evidence="2" type="ORF">JZO67_000288</name>
</gene>
<dbReference type="RefSeq" id="WP_207704129.1">
    <property type="nucleotide sequence ID" value="NZ_JAFREL020000001.1"/>
</dbReference>
<dbReference type="EC" id="3.1.3.-" evidence="1"/>
<organism evidence="2 3">
    <name type="scientific">Candidatus Enterococcus ferrettii</name>
    <dbReference type="NCBI Taxonomy" id="2815324"/>
    <lineage>
        <taxon>Bacteria</taxon>
        <taxon>Bacillati</taxon>
        <taxon>Bacillota</taxon>
        <taxon>Bacilli</taxon>
        <taxon>Lactobacillales</taxon>
        <taxon>Enterococcaceae</taxon>
        <taxon>Enterococcus</taxon>
    </lineage>
</organism>
<comment type="cofactor">
    <cofactor evidence="1">
        <name>Mg(2+)</name>
        <dbReference type="ChEBI" id="CHEBI:18420"/>
    </cofactor>
</comment>
<dbReference type="NCBIfam" id="TIGR01460">
    <property type="entry name" value="HAD-SF-IIA"/>
    <property type="match status" value="1"/>
</dbReference>
<keyword evidence="1" id="KW-0479">Metal-binding</keyword>
<reference evidence="2 3" key="1">
    <citation type="submission" date="2021-03" db="EMBL/GenBank/DDBJ databases">
        <authorList>
            <person name="Gilmore M.S."/>
            <person name="Schwartzman J."/>
            <person name="Van Tyne D."/>
            <person name="Martin M."/>
            <person name="Earl A.M."/>
            <person name="Manson A.L."/>
            <person name="Straub T."/>
            <person name="Salamzade R."/>
            <person name="Saavedra J."/>
            <person name="Lebreton F."/>
            <person name="Prichula J."/>
            <person name="Schaufler K."/>
            <person name="Gaca A."/>
            <person name="Sgardioli B."/>
            <person name="Wagenaar J."/>
            <person name="Strong T."/>
        </authorList>
    </citation>
    <scope>NUCLEOTIDE SEQUENCE [LARGE SCALE GENOMIC DNA]</scope>
    <source>
        <strain evidence="2 3">665A</strain>
    </source>
</reference>
<dbReference type="InterPro" id="IPR023214">
    <property type="entry name" value="HAD_sf"/>
</dbReference>
<dbReference type="GO" id="GO:0016787">
    <property type="term" value="F:hydrolase activity"/>
    <property type="evidence" value="ECO:0007669"/>
    <property type="project" value="UniProtKB-KW"/>
</dbReference>
<dbReference type="PIRSF" id="PIRSF000915">
    <property type="entry name" value="PGP-type_phosphatase"/>
    <property type="match status" value="1"/>
</dbReference>
<dbReference type="Gene3D" id="3.40.50.1000">
    <property type="entry name" value="HAD superfamily/HAD-like"/>
    <property type="match status" value="2"/>
</dbReference>
<keyword evidence="2" id="KW-0378">Hydrolase</keyword>
<sequence>MSNATDLFGKDISALKNKKLFLFDMDGTIYSDDNLYHGAKELFDMLNSDQYFFITNNSSKSVKEYVVKLKNLGIDSTVNNFFTSAQASIMYIHDNYPQNKVFCVGTKALIEELAENDVQLCEENPDVVLVGFDTELTYEKLSKACNYIMGGAEFLATNIDLVCPTSFGFVPDCGSICQTIENSTKKKPYYIGKPNRIMVDEIVKKSNFTYSDVVVVGDRLYTDIATGVNASVTTVCVLTGEATIDEISNSEIKPTFTLENVGELYKLLAEIKV</sequence>
<dbReference type="Proteomes" id="UP000664357">
    <property type="component" value="Unassembled WGS sequence"/>
</dbReference>
<keyword evidence="3" id="KW-1185">Reference proteome</keyword>
<dbReference type="InterPro" id="IPR036412">
    <property type="entry name" value="HAD-like_sf"/>
</dbReference>
<comment type="function">
    <text evidence="1">Catalyzes the dephosphorylation of 2-6 carbon acid sugars in vitro.</text>
</comment>
<comment type="caution">
    <text evidence="2">The sequence shown here is derived from an EMBL/GenBank/DDBJ whole genome shotgun (WGS) entry which is preliminary data.</text>
</comment>
<evidence type="ECO:0000313" key="3">
    <source>
        <dbReference type="Proteomes" id="UP000664357"/>
    </source>
</evidence>
<dbReference type="PROSITE" id="PS01228">
    <property type="entry name" value="COF_1"/>
    <property type="match status" value="1"/>
</dbReference>
<reference evidence="2 3" key="2">
    <citation type="submission" date="2024-02" db="EMBL/GenBank/DDBJ databases">
        <title>The Genome Sequence of Enterococcus sp. DIV0159.</title>
        <authorList>
            <person name="Earl A."/>
            <person name="Manson A."/>
            <person name="Gilmore M."/>
            <person name="Sanders J."/>
            <person name="Shea T."/>
            <person name="Howe W."/>
            <person name="Livny J."/>
            <person name="Cuomo C."/>
            <person name="Neafsey D."/>
            <person name="Birren B."/>
        </authorList>
    </citation>
    <scope>NUCLEOTIDE SEQUENCE [LARGE SCALE GENOMIC DNA]</scope>
    <source>
        <strain evidence="2 3">665A</strain>
    </source>
</reference>
<evidence type="ECO:0000256" key="1">
    <source>
        <dbReference type="PIRNR" id="PIRNR000915"/>
    </source>
</evidence>
<accession>A0ABV0EIA8</accession>
<dbReference type="Pfam" id="PF13344">
    <property type="entry name" value="Hydrolase_6"/>
    <property type="match status" value="1"/>
</dbReference>
<keyword evidence="1" id="KW-0460">Magnesium</keyword>
<dbReference type="PANTHER" id="PTHR19288:SF46">
    <property type="entry name" value="HALOACID DEHALOGENASE-LIKE HYDROLASE DOMAIN-CONTAINING PROTEIN 2"/>
    <property type="match status" value="1"/>
</dbReference>
<dbReference type="Pfam" id="PF13242">
    <property type="entry name" value="Hydrolase_like"/>
    <property type="match status" value="1"/>
</dbReference>
<evidence type="ECO:0000313" key="2">
    <source>
        <dbReference type="EMBL" id="MEO1768377.1"/>
    </source>
</evidence>
<comment type="similarity">
    <text evidence="1">Belongs to the HAD-like hydrolase superfamily. NagD family.</text>
</comment>
<dbReference type="InterPro" id="IPR006357">
    <property type="entry name" value="HAD-SF_hydro_IIA"/>
</dbReference>
<protein>
    <recommendedName>
        <fullName evidence="1">Acid sugar phosphatase</fullName>
        <ecNumber evidence="1">3.1.3.-</ecNumber>
    </recommendedName>
</protein>
<dbReference type="SUPFAM" id="SSF56784">
    <property type="entry name" value="HAD-like"/>
    <property type="match status" value="1"/>
</dbReference>
<proteinExistence type="inferred from homology"/>
<dbReference type="PANTHER" id="PTHR19288">
    <property type="entry name" value="4-NITROPHENYLPHOSPHATASE-RELATED"/>
    <property type="match status" value="1"/>
</dbReference>
<name>A0ABV0EIA8_9ENTE</name>
<dbReference type="EMBL" id="JAFREL020000001">
    <property type="protein sequence ID" value="MEO1768377.1"/>
    <property type="molecule type" value="Genomic_DNA"/>
</dbReference>